<feature type="region of interest" description="Disordered" evidence="13">
    <location>
        <begin position="282"/>
        <end position="301"/>
    </location>
</feature>
<evidence type="ECO:0000256" key="6">
    <source>
        <dbReference type="ARBA" id="ARBA00022691"/>
    </source>
</evidence>
<evidence type="ECO:0000256" key="4">
    <source>
        <dbReference type="ARBA" id="ARBA00012821"/>
    </source>
</evidence>
<dbReference type="CDD" id="cd01335">
    <property type="entry name" value="Radical_SAM"/>
    <property type="match status" value="1"/>
</dbReference>
<dbReference type="SFLD" id="SFLDS00029">
    <property type="entry name" value="Radical_SAM"/>
    <property type="match status" value="1"/>
</dbReference>
<keyword evidence="8" id="KW-0479">Metal-binding</keyword>
<accession>A0ABN7SUW6</accession>
<evidence type="ECO:0000256" key="11">
    <source>
        <dbReference type="ARBA" id="ARBA00023239"/>
    </source>
</evidence>
<evidence type="ECO:0000256" key="7">
    <source>
        <dbReference type="ARBA" id="ARBA00022694"/>
    </source>
</evidence>
<dbReference type="SUPFAM" id="SSF102114">
    <property type="entry name" value="Radical SAM enzymes"/>
    <property type="match status" value="1"/>
</dbReference>
<dbReference type="Pfam" id="PF04055">
    <property type="entry name" value="Radical_SAM"/>
    <property type="match status" value="1"/>
</dbReference>
<keyword evidence="10" id="KW-0411">Iron-sulfur</keyword>
<dbReference type="Gene3D" id="3.20.20.70">
    <property type="entry name" value="Aldolase class I"/>
    <property type="match status" value="1"/>
</dbReference>
<keyword evidence="9" id="KW-0408">Iron</keyword>
<dbReference type="InterPro" id="IPR013785">
    <property type="entry name" value="Aldolase_TIM"/>
</dbReference>
<organism evidence="17 18">
    <name type="scientific">Oikopleura dioica</name>
    <name type="common">Tunicate</name>
    <dbReference type="NCBI Taxonomy" id="34765"/>
    <lineage>
        <taxon>Eukaryota</taxon>
        <taxon>Metazoa</taxon>
        <taxon>Chordata</taxon>
        <taxon>Tunicata</taxon>
        <taxon>Appendicularia</taxon>
        <taxon>Copelata</taxon>
        <taxon>Oikopleuridae</taxon>
        <taxon>Oikopleura</taxon>
    </lineage>
</organism>
<gene>
    <name evidence="17" type="ORF">OKIOD_LOCUS10793</name>
</gene>
<evidence type="ECO:0000256" key="2">
    <source>
        <dbReference type="ARBA" id="ARBA00004797"/>
    </source>
</evidence>
<evidence type="ECO:0000256" key="3">
    <source>
        <dbReference type="ARBA" id="ARBA00010115"/>
    </source>
</evidence>
<dbReference type="InterPro" id="IPR029039">
    <property type="entry name" value="Flavoprotein-like_sf"/>
</dbReference>
<dbReference type="InterPro" id="IPR007197">
    <property type="entry name" value="rSAM"/>
</dbReference>
<evidence type="ECO:0000256" key="12">
    <source>
        <dbReference type="ARBA" id="ARBA00049466"/>
    </source>
</evidence>
<comment type="catalytic activity">
    <reaction evidence="12">
        <text>N(1)-methylguanosine(37) in tRNA(Phe) + pyruvate + S-adenosyl-L-methionine = 4-demethylwyosine(37) in tRNA(Phe) + 5'-deoxyadenosine + L-methionine + CO2 + H2O</text>
        <dbReference type="Rhea" id="RHEA:36347"/>
        <dbReference type="Rhea" id="RHEA-COMP:10164"/>
        <dbReference type="Rhea" id="RHEA-COMP:10165"/>
        <dbReference type="ChEBI" id="CHEBI:15361"/>
        <dbReference type="ChEBI" id="CHEBI:15377"/>
        <dbReference type="ChEBI" id="CHEBI:16526"/>
        <dbReference type="ChEBI" id="CHEBI:17319"/>
        <dbReference type="ChEBI" id="CHEBI:57844"/>
        <dbReference type="ChEBI" id="CHEBI:59789"/>
        <dbReference type="ChEBI" id="CHEBI:64315"/>
        <dbReference type="ChEBI" id="CHEBI:73542"/>
        <dbReference type="EC" id="4.1.3.44"/>
    </reaction>
</comment>
<dbReference type="EMBL" id="OU015566">
    <property type="protein sequence ID" value="CAG5105324.1"/>
    <property type="molecule type" value="Genomic_DNA"/>
</dbReference>
<keyword evidence="5" id="KW-0004">4Fe-4S</keyword>
<dbReference type="InterPro" id="IPR008254">
    <property type="entry name" value="Flavodoxin/NO_synth"/>
</dbReference>
<dbReference type="PROSITE" id="PS51918">
    <property type="entry name" value="RADICAL_SAM"/>
    <property type="match status" value="1"/>
</dbReference>
<proteinExistence type="inferred from homology"/>
<evidence type="ECO:0000256" key="13">
    <source>
        <dbReference type="SAM" id="MobiDB-lite"/>
    </source>
</evidence>
<dbReference type="PANTHER" id="PTHR13930:SF0">
    <property type="entry name" value="S-ADENOSYL-L-METHIONINE-DEPENDENT TRNA 4-DEMETHYLWYOSINE SYNTHASE TYW1-RELATED"/>
    <property type="match status" value="1"/>
</dbReference>
<keyword evidence="18" id="KW-1185">Reference proteome</keyword>
<evidence type="ECO:0000313" key="17">
    <source>
        <dbReference type="EMBL" id="CAG5105324.1"/>
    </source>
</evidence>
<evidence type="ECO:0000259" key="15">
    <source>
        <dbReference type="PROSITE" id="PS50902"/>
    </source>
</evidence>
<dbReference type="Pfam" id="PF08608">
    <property type="entry name" value="Wyosine_form"/>
    <property type="match status" value="1"/>
</dbReference>
<keyword evidence="14" id="KW-1133">Transmembrane helix</keyword>
<evidence type="ECO:0000256" key="1">
    <source>
        <dbReference type="ARBA" id="ARBA00001966"/>
    </source>
</evidence>
<dbReference type="InterPro" id="IPR013917">
    <property type="entry name" value="tRNA_wybutosine-synth"/>
</dbReference>
<evidence type="ECO:0000256" key="10">
    <source>
        <dbReference type="ARBA" id="ARBA00023014"/>
    </source>
</evidence>
<evidence type="ECO:0000259" key="16">
    <source>
        <dbReference type="PROSITE" id="PS51918"/>
    </source>
</evidence>
<feature type="region of interest" description="Disordered" evidence="13">
    <location>
        <begin position="700"/>
        <end position="722"/>
    </location>
</feature>
<evidence type="ECO:0000256" key="9">
    <source>
        <dbReference type="ARBA" id="ARBA00023004"/>
    </source>
</evidence>
<dbReference type="Proteomes" id="UP001158576">
    <property type="component" value="Chromosome 1"/>
</dbReference>
<dbReference type="SFLD" id="SFLDG01071">
    <property type="entry name" value="tRNA_wybutosine-synthesizing"/>
    <property type="match status" value="1"/>
</dbReference>
<feature type="compositionally biased region" description="Basic residues" evidence="13">
    <location>
        <begin position="702"/>
        <end position="712"/>
    </location>
</feature>
<protein>
    <recommendedName>
        <fullName evidence="4">tRNA 4-demethylwyosine synthase (AdoMet-dependent)</fullName>
        <ecNumber evidence="4">4.1.3.44</ecNumber>
    </recommendedName>
</protein>
<dbReference type="PANTHER" id="PTHR13930">
    <property type="entry name" value="S-ADENOSYL-L-METHIONINE-DEPENDENT TRNA 4-DEMETHYLWYOSINE SYNTHASE"/>
    <property type="match status" value="1"/>
</dbReference>
<dbReference type="EC" id="4.1.3.44" evidence="4"/>
<evidence type="ECO:0000256" key="5">
    <source>
        <dbReference type="ARBA" id="ARBA00022485"/>
    </source>
</evidence>
<feature type="transmembrane region" description="Helical" evidence="14">
    <location>
        <begin position="9"/>
        <end position="29"/>
    </location>
</feature>
<feature type="compositionally biased region" description="Basic residues" evidence="13">
    <location>
        <begin position="95"/>
        <end position="104"/>
    </location>
</feature>
<feature type="region of interest" description="Disordered" evidence="13">
    <location>
        <begin position="72"/>
        <end position="104"/>
    </location>
</feature>
<feature type="domain" description="Radical SAM core" evidence="16">
    <location>
        <begin position="386"/>
        <end position="630"/>
    </location>
</feature>
<comment type="cofactor">
    <cofactor evidence="1">
        <name>[4Fe-4S] cluster</name>
        <dbReference type="ChEBI" id="CHEBI:49883"/>
    </cofactor>
</comment>
<keyword evidence="6" id="KW-0949">S-adenosyl-L-methionine</keyword>
<sequence length="722" mass="80879">MGKGVDKAIFNLGIGVAFGAAVYFITVYLRERRNRLESQALFPGPATPCCQDEQPLSCSDNTGACCQDETPEKAPESSGGCGTGSCCGGSSAPKKTVRKGKMRKAPKEKLVEKVIFLYASRSGAAEKLTDEVKEYLSAFNQGLEMVKIDAQEMSIQQVEEIFCDKGRNTLFVFICASYPDDEFVDNLKSFFSESATDWRFSKSELKKCAGMIPIILGDSTFGDDVFCEPARTIARQFSLLGGLRTNHFEIDNLKEKPDAYFKDICQLIDETIGNGCVEEPVDEGVETGSSDEEALESDEDLELPGNSCKSGNVPDLEDIANVVRPTSSQVRPRRTRVAKEMLSDKLRGALSKQGYHLVGSHSGVKICRWTKAQLRGRGGCYKHSFYGIESHRCMEATPSLACANKCVFCWRHHTNPVGTSWRWVTDEPKMLVDGMLAGHRGMVKQLRGVPGVTSEKMVEAMNPVHCALSLVGEPIMYPRIAEFLDYLHSHGLSSYLVTNAQFPDEIKTLPPVTQFYTSIDASTQAELKAIDRPLHKDFWERFQQSLHNMKDICGRTVYRLTLVGGFNFFDADNYAELVKLGEPDFIEVKGVTYCGTSNNAELTMKNVPWHEEVVEFCEQMCSHLPDYSISCEHEHSNCVLISNHKYKTETGWKTWIDYHRFQQLYDEWKENGTKFTGLDYSIETPSWAVYGSEERGFDPSMKRHYRNKKKEAKAKAMAGEGS</sequence>
<evidence type="ECO:0000256" key="8">
    <source>
        <dbReference type="ARBA" id="ARBA00022723"/>
    </source>
</evidence>
<keyword evidence="14" id="KW-0812">Transmembrane</keyword>
<dbReference type="PROSITE" id="PS50902">
    <property type="entry name" value="FLAVODOXIN_LIKE"/>
    <property type="match status" value="1"/>
</dbReference>
<feature type="domain" description="Flavodoxin-like" evidence="15">
    <location>
        <begin position="114"/>
        <end position="272"/>
    </location>
</feature>
<keyword evidence="14" id="KW-0472">Membrane</keyword>
<evidence type="ECO:0000256" key="14">
    <source>
        <dbReference type="SAM" id="Phobius"/>
    </source>
</evidence>
<name>A0ABN7SUW6_OIKDI</name>
<reference evidence="17 18" key="1">
    <citation type="submission" date="2021-04" db="EMBL/GenBank/DDBJ databases">
        <authorList>
            <person name="Bliznina A."/>
        </authorList>
    </citation>
    <scope>NUCLEOTIDE SEQUENCE [LARGE SCALE GENOMIC DNA]</scope>
</reference>
<dbReference type="InterPro" id="IPR058240">
    <property type="entry name" value="rSAM_sf"/>
</dbReference>
<comment type="pathway">
    <text evidence="2">tRNA modification; wybutosine-tRNA(Phe) biosynthesis.</text>
</comment>
<dbReference type="SFLD" id="SFLDF00284">
    <property type="entry name" value="tRNA_wybutosine-synthesizing"/>
    <property type="match status" value="1"/>
</dbReference>
<evidence type="ECO:0000313" key="18">
    <source>
        <dbReference type="Proteomes" id="UP001158576"/>
    </source>
</evidence>
<dbReference type="Pfam" id="PF00258">
    <property type="entry name" value="Flavodoxin_1"/>
    <property type="match status" value="1"/>
</dbReference>
<comment type="similarity">
    <text evidence="3">Belongs to the TYW1 family.</text>
</comment>
<dbReference type="Gene3D" id="3.40.50.360">
    <property type="match status" value="1"/>
</dbReference>
<dbReference type="SUPFAM" id="SSF52218">
    <property type="entry name" value="Flavoproteins"/>
    <property type="match status" value="1"/>
</dbReference>
<keyword evidence="11" id="KW-0456">Lyase</keyword>
<dbReference type="InterPro" id="IPR034556">
    <property type="entry name" value="tRNA_wybutosine-synthase"/>
</dbReference>
<keyword evidence="7" id="KW-0819">tRNA processing</keyword>